<organism evidence="1 2">
    <name type="scientific">Candidatus Entotheonella gemina</name>
    <dbReference type="NCBI Taxonomy" id="1429439"/>
    <lineage>
        <taxon>Bacteria</taxon>
        <taxon>Pseudomonadati</taxon>
        <taxon>Nitrospinota/Tectimicrobiota group</taxon>
        <taxon>Candidatus Tectimicrobiota</taxon>
        <taxon>Candidatus Entotheonellia</taxon>
        <taxon>Candidatus Entotheonellales</taxon>
        <taxon>Candidatus Entotheonellaceae</taxon>
        <taxon>Candidatus Entotheonella</taxon>
    </lineage>
</organism>
<dbReference type="Gene3D" id="2.30.30.110">
    <property type="match status" value="1"/>
</dbReference>
<dbReference type="InterPro" id="IPR011067">
    <property type="entry name" value="Plasmid_toxin/cell-grow_inhib"/>
</dbReference>
<comment type="caution">
    <text evidence="1">The sequence shown here is derived from an EMBL/GenBank/DDBJ whole genome shotgun (WGS) entry which is preliminary data.</text>
</comment>
<protein>
    <recommendedName>
        <fullName evidence="3">PemK-like protein</fullName>
    </recommendedName>
</protein>
<dbReference type="Pfam" id="PF02452">
    <property type="entry name" value="PemK_toxin"/>
    <property type="match status" value="1"/>
</dbReference>
<accession>W4MHX7</accession>
<evidence type="ECO:0008006" key="3">
    <source>
        <dbReference type="Google" id="ProtNLM"/>
    </source>
</evidence>
<reference evidence="1 2" key="1">
    <citation type="journal article" date="2014" name="Nature">
        <title>An environmental bacterial taxon with a large and distinct metabolic repertoire.</title>
        <authorList>
            <person name="Wilson M.C."/>
            <person name="Mori T."/>
            <person name="Ruckert C."/>
            <person name="Uria A.R."/>
            <person name="Helf M.J."/>
            <person name="Takada K."/>
            <person name="Gernert C."/>
            <person name="Steffens U.A."/>
            <person name="Heycke N."/>
            <person name="Schmitt S."/>
            <person name="Rinke C."/>
            <person name="Helfrich E.J."/>
            <person name="Brachmann A.O."/>
            <person name="Gurgui C."/>
            <person name="Wakimoto T."/>
            <person name="Kracht M."/>
            <person name="Crusemann M."/>
            <person name="Hentschel U."/>
            <person name="Abe I."/>
            <person name="Matsunaga S."/>
            <person name="Kalinowski J."/>
            <person name="Takeyama H."/>
            <person name="Piel J."/>
        </authorList>
    </citation>
    <scope>NUCLEOTIDE SEQUENCE [LARGE SCALE GENOMIC DNA]</scope>
    <source>
        <strain evidence="2">TSY2</strain>
    </source>
</reference>
<dbReference type="Proteomes" id="UP000019140">
    <property type="component" value="Unassembled WGS sequence"/>
</dbReference>
<dbReference type="HOGENOM" id="CLU_121823_6_1_7"/>
<gene>
    <name evidence="1" type="ORF">ETSY2_00370</name>
</gene>
<proteinExistence type="predicted"/>
<sequence>MKRGESYLASFPFGDIPGMKLRPVLLLTGTIGPSSEVLVAYISSVMPSHLLFSDIVLDPNVPVHHQTALKTVSVLRLHKRATIHATSLRRYLGQIAVVTQEEVNAKLSALLNLR</sequence>
<dbReference type="EMBL" id="AZHX01000011">
    <property type="protein sequence ID" value="ETX09302.1"/>
    <property type="molecule type" value="Genomic_DNA"/>
</dbReference>
<dbReference type="AlphaFoldDB" id="W4MHX7"/>
<dbReference type="SUPFAM" id="SSF50118">
    <property type="entry name" value="Cell growth inhibitor/plasmid maintenance toxic component"/>
    <property type="match status" value="1"/>
</dbReference>
<evidence type="ECO:0000313" key="1">
    <source>
        <dbReference type="EMBL" id="ETX09302.1"/>
    </source>
</evidence>
<dbReference type="GO" id="GO:0003677">
    <property type="term" value="F:DNA binding"/>
    <property type="evidence" value="ECO:0007669"/>
    <property type="project" value="InterPro"/>
</dbReference>
<keyword evidence="2" id="KW-1185">Reference proteome</keyword>
<evidence type="ECO:0000313" key="2">
    <source>
        <dbReference type="Proteomes" id="UP000019140"/>
    </source>
</evidence>
<name>W4MHX7_9BACT</name>
<dbReference type="InterPro" id="IPR003477">
    <property type="entry name" value="PemK-like"/>
</dbReference>